<organism evidence="1 2">
    <name type="scientific">Diphasiastrum complanatum</name>
    <name type="common">Issler's clubmoss</name>
    <name type="synonym">Lycopodium complanatum</name>
    <dbReference type="NCBI Taxonomy" id="34168"/>
    <lineage>
        <taxon>Eukaryota</taxon>
        <taxon>Viridiplantae</taxon>
        <taxon>Streptophyta</taxon>
        <taxon>Embryophyta</taxon>
        <taxon>Tracheophyta</taxon>
        <taxon>Lycopodiopsida</taxon>
        <taxon>Lycopodiales</taxon>
        <taxon>Lycopodiaceae</taxon>
        <taxon>Lycopodioideae</taxon>
        <taxon>Diphasiastrum</taxon>
    </lineage>
</organism>
<evidence type="ECO:0000313" key="2">
    <source>
        <dbReference type="Proteomes" id="UP001162992"/>
    </source>
</evidence>
<sequence>MAASLSALYASCLKNYAMASDSFYHAPTYCSQSKWETKVCSSSYFLTRSSNASLNPRMCEIQAKVIAGGNSEAASHRYSFFQSFGENLLESHLVAKTMGNFKKSRSKLGFSSPSSILSKESTLGVQQHKEIIVLSGQSSPLGPSRLNDAVNFALFSKHATSVTLCLFWEYGNTGGRVEEIILDPQVNKTENIWHVCVENLPLQGVFYGYRVDGPQGWEKGHRFDKTSILLDPYAKFVEGRRRYGDFNHKCCQFLGTFDFLTSAFDWEDDHKRPVIPEKDMVIYEMNVRAYTMDDSSGLDEGIRGSYTGLIEKIPHLVELGVNAVELLPIFEYDEFEFQRRPNPRDHMLNTWGYSTLNFFSPMSRYASNGEGPTVASIEFKQMVKALHKAGIEVILDVVYNHTNENDDEHPYTTSFRGIDNLVYYMVNLKSYVQLLNFSGCGNSFNCNHPVVKELVLDSLRHWVTEYHVDGFRFDLASSLCRDTDGTPLQSPPLIRAIAKDPVLSKCKLIAEPWDCGGLYQVGNFPNWDRWGEWNGMYRDAIRRFVKGDPGMKSSFATRLSGSADLYNVNKRKPYHSINFITAHDGFTLFDLVAYNEKHNDANGEDGRDGSNDNFSWNCGFEGETNDFSINALRQRQMKNFLLALMLSQGTPMVLMGDEYAHTRFGNNNSYGHDSLINHFQWNQLRSKHTDQFRFFAGIIRLRRRHPLLGRANFLLEEDVTWHEDQWDNPDGRFLSFTLHERDLGGGDLYAAFNAHSYFVNTILPSPPDGKHWYRLVDTNLTSPDDFVEEGVPGVLGTYNVAPFSSLLLHAKA</sequence>
<reference evidence="2" key="1">
    <citation type="journal article" date="2024" name="Proc. Natl. Acad. Sci. U.S.A.">
        <title>Extraordinary preservation of gene collinearity over three hundred million years revealed in homosporous lycophytes.</title>
        <authorList>
            <person name="Li C."/>
            <person name="Wickell D."/>
            <person name="Kuo L.Y."/>
            <person name="Chen X."/>
            <person name="Nie B."/>
            <person name="Liao X."/>
            <person name="Peng D."/>
            <person name="Ji J."/>
            <person name="Jenkins J."/>
            <person name="Williams M."/>
            <person name="Shu S."/>
            <person name="Plott C."/>
            <person name="Barry K."/>
            <person name="Rajasekar S."/>
            <person name="Grimwood J."/>
            <person name="Han X."/>
            <person name="Sun S."/>
            <person name="Hou Z."/>
            <person name="He W."/>
            <person name="Dai G."/>
            <person name="Sun C."/>
            <person name="Schmutz J."/>
            <person name="Leebens-Mack J.H."/>
            <person name="Li F.W."/>
            <person name="Wang L."/>
        </authorList>
    </citation>
    <scope>NUCLEOTIDE SEQUENCE [LARGE SCALE GENOMIC DNA]</scope>
    <source>
        <strain evidence="2">cv. PW_Plant_1</strain>
    </source>
</reference>
<keyword evidence="2" id="KW-1185">Reference proteome</keyword>
<proteinExistence type="predicted"/>
<name>A0ACC2CKY1_DIPCM</name>
<evidence type="ECO:0000313" key="1">
    <source>
        <dbReference type="EMBL" id="KAJ7542656.1"/>
    </source>
</evidence>
<gene>
    <name evidence="1" type="ORF">O6H91_09G005600</name>
</gene>
<dbReference type="Proteomes" id="UP001162992">
    <property type="component" value="Chromosome 9"/>
</dbReference>
<dbReference type="EMBL" id="CM055100">
    <property type="protein sequence ID" value="KAJ7542656.1"/>
    <property type="molecule type" value="Genomic_DNA"/>
</dbReference>
<comment type="caution">
    <text evidence="1">The sequence shown here is derived from an EMBL/GenBank/DDBJ whole genome shotgun (WGS) entry which is preliminary data.</text>
</comment>
<accession>A0ACC2CKY1</accession>
<protein>
    <submittedName>
        <fullName evidence="1">Uncharacterized protein</fullName>
    </submittedName>
</protein>